<dbReference type="InterPro" id="IPR036278">
    <property type="entry name" value="Sialidase_sf"/>
</dbReference>
<dbReference type="EMBL" id="QJKH01000022">
    <property type="protein sequence ID" value="PXX74643.1"/>
    <property type="molecule type" value="Genomic_DNA"/>
</dbReference>
<proteinExistence type="predicted"/>
<dbReference type="STRING" id="1034346.GCA_000313565_02605"/>
<dbReference type="Proteomes" id="UP000247612">
    <property type="component" value="Unassembled WGS sequence"/>
</dbReference>
<reference evidence="1 2" key="1">
    <citation type="submission" date="2018-05" db="EMBL/GenBank/DDBJ databases">
        <title>Genomic Encyclopedia of Type Strains, Phase IV (KMG-IV): sequencing the most valuable type-strain genomes for metagenomic binning, comparative biology and taxonomic classification.</title>
        <authorList>
            <person name="Goeker M."/>
        </authorList>
    </citation>
    <scope>NUCLEOTIDE SEQUENCE [LARGE SCALE GENOMIC DNA]</scope>
    <source>
        <strain evidence="1 2">JC118</strain>
    </source>
</reference>
<evidence type="ECO:0000313" key="1">
    <source>
        <dbReference type="EMBL" id="PXX74643.1"/>
    </source>
</evidence>
<organism evidence="1 2">
    <name type="scientific">Dielma fastidiosa</name>
    <dbReference type="NCBI Taxonomy" id="1034346"/>
    <lineage>
        <taxon>Bacteria</taxon>
        <taxon>Bacillati</taxon>
        <taxon>Bacillota</taxon>
        <taxon>Erysipelotrichia</taxon>
        <taxon>Erysipelotrichales</taxon>
        <taxon>Erysipelotrichaceae</taxon>
        <taxon>Dielma</taxon>
    </lineage>
</organism>
<dbReference type="AlphaFoldDB" id="A0A318L2G5"/>
<keyword evidence="2" id="KW-1185">Reference proteome</keyword>
<dbReference type="SUPFAM" id="SSF50939">
    <property type="entry name" value="Sialidases"/>
    <property type="match status" value="1"/>
</dbReference>
<accession>A0A318L2G5</accession>
<gene>
    <name evidence="1" type="ORF">DES51_12229</name>
</gene>
<name>A0A318L2G5_9FIRM</name>
<comment type="caution">
    <text evidence="1">The sequence shown here is derived from an EMBL/GenBank/DDBJ whole genome shotgun (WGS) entry which is preliminary data.</text>
</comment>
<evidence type="ECO:0000313" key="2">
    <source>
        <dbReference type="Proteomes" id="UP000247612"/>
    </source>
</evidence>
<dbReference type="Gene3D" id="2.120.10.10">
    <property type="match status" value="1"/>
</dbReference>
<protein>
    <submittedName>
        <fullName evidence="1">Uncharacterized protein</fullName>
    </submittedName>
</protein>
<dbReference type="RefSeq" id="WP_022938889.1">
    <property type="nucleotide sequence ID" value="NZ_CABKRQ010000007.1"/>
</dbReference>
<sequence length="466" mass="52559">MSVRGKDIFGFNAAGYPGDIVFSYDDLTVEHPEFLKLDGGVYKKENYPQIEKYFNFNGVVPYNETVDLAEFNETKTDQVDCRWLSSQNGDDIALIYLCDKKKSSNDRMYCKLYLSHDGGTTFTKVSDSYFSSCNSSSSYSKKLIRLKDKTLLFYKNSYNNDSGYIYCYCLKDGETSWNQTTVYNGHDSSTLHIVTNGNYIFVWIYDKAGSPSQFVRCADITQATLSWATLDAGSISVGNSGLSRIANTDKIVYGNVIGSSTDKFRIYNPDLTYTEYSTMQSSLIVPDVSSLGSYNSAMLFYRNGEYVMLPGGTSYGYFVVKTTDFITWTGYVRENPAYAVENSSEIYYYGETDKQLLFKKNVMNEDGGPIAARNKENFTIEGNGDVFTTGLSGYSYTGISDTLKRDEGGYYIVSAIYQYNEATTSKCIVQKKYLREVNEWFKLPLAKTISATFSASSNNYPYVRTE</sequence>